<evidence type="ECO:0000256" key="1">
    <source>
        <dbReference type="SAM" id="Phobius"/>
    </source>
</evidence>
<proteinExistence type="predicted"/>
<feature type="domain" description="AMP-binding enzyme C-terminal" evidence="4">
    <location>
        <begin position="872"/>
        <end position="946"/>
    </location>
</feature>
<evidence type="ECO:0000259" key="3">
    <source>
        <dbReference type="Pfam" id="PF00668"/>
    </source>
</evidence>
<organism evidence="5 6">
    <name type="scientific">Paracoccus albicereus</name>
    <dbReference type="NCBI Taxonomy" id="2922394"/>
    <lineage>
        <taxon>Bacteria</taxon>
        <taxon>Pseudomonadati</taxon>
        <taxon>Pseudomonadota</taxon>
        <taxon>Alphaproteobacteria</taxon>
        <taxon>Rhodobacterales</taxon>
        <taxon>Paracoccaceae</taxon>
        <taxon>Paracoccus</taxon>
    </lineage>
</organism>
<feature type="transmembrane region" description="Helical" evidence="1">
    <location>
        <begin position="1117"/>
        <end position="1139"/>
    </location>
</feature>
<keyword evidence="1" id="KW-1133">Transmembrane helix</keyword>
<dbReference type="EMBL" id="JAKZEU010000002">
    <property type="protein sequence ID" value="MCQ0970152.1"/>
    <property type="molecule type" value="Genomic_DNA"/>
</dbReference>
<dbReference type="SUPFAM" id="SSF52777">
    <property type="entry name" value="CoA-dependent acyltransferases"/>
    <property type="match status" value="2"/>
</dbReference>
<name>A0ABT1MPE2_9RHOB</name>
<dbReference type="RefSeq" id="WP_255329143.1">
    <property type="nucleotide sequence ID" value="NZ_JAKZEU010000002.1"/>
</dbReference>
<dbReference type="Pfam" id="PF13193">
    <property type="entry name" value="AMP-binding_C"/>
    <property type="match status" value="1"/>
</dbReference>
<sequence>MLGNIFSSSSSVPCSPNQERYLLASLGGQQSYYLPLTFQLPADVSVSCLRRSIELIVANTGGLDAAFEHQGSGRFTWRPVGARALFFRQISAQDEAQAVADATLFVHGGPGPLKEAPCKLHIAYLSTGGHLLTLALHHAVADAVSLGLIVDRISAAYNTRRQNGASRALSTATGDTSHIRADPATASDLTYWRQALAKADDAGGLWPRRPAPENETGTRNELCRLLDPASLKRLSAAARTAGVTTFEATFAAYLLVLSRQTGRSAACATFQSAGRRAHPERQFEVGVFSNALPTLIHPDPNASFADHARAVRHAVRSALQHEAMPYHEIIRETGVHPRYGINWYPRVEALEIEGVRLPGDRRVGWQSDFDLNLHALRTEEGLRLSLSYPATRLHGWRAEVVLDHVAALLEGEVLTNPQALREIELPGARLDITTCAPEAEPDQSLSDHVAQIARDAPDRCAIVATDGELSYGALMRDVDALAKELVVHGAQSGQALAIELPRGPAIATAILAADRVGMVFAVYDPDYPANRRTAMDDALRPTLRLRPIEDSDGPGRASPAPCSRIELASGRVSLVEAGTSAPITPLPRAARYALFTSGTTGRPKCVVADGRGLHRFLNRTREERTITHDDRFALLGGLGHDPMLRDLLLPLTSGATLHVPSEETRRNPYELFDWLAAARPTLLNLTPQMARVIGFGAGGRTLPSLRHVTFGGDMLGTDVVSTIRALAPIAAVSNLYGATETPQAASLYDLSGTQLGSEATDQGSPSCDWDVCPIGTSAGSRRLVLERDGQPAAPGEPAEIVVEGDDLALGYYNAADGRLPSISLGTGLPRRHRTGDLGLRIPSGEIFLLGRADDQVKIRGFRVEPAEISRHLESHTEISQAITIARPGATGDTELVAYVVPSTAEPDRALPTGAELLESCRRNLPAAMVPRAVLLIDRLPITPNGKIDRAALPGPDMQVEAEPTDRPDDAHGYSERAQELAAMVAQVLGRQTVSPAARVHDLDVDSLSYLSVSLALEAHLGALPKNWETRPLHALAELGEVSKVNRVGPLGMGWPRHFRMVETPVLMRAISIAAVVAGHFGLIAFGGATSALFFIAGHSFGRFQMPAILRRDGVGPIISLVSLIALPTILYSLLLQTVFTTPEPLTLLLLGNMLGPHVVSGFSFWFVDVLVQCLLVLAAVLAFPPSRRAIRSKPFECACLAVVASVALRYALGAIWDTSSLFDRVVHEKLWLVVLGWCLAQATTGRQQLIATLLVAGVLGLDTFVHGTPRPLTTAAFVIILTVSRLPMPTILAIAVTRVAAGSLFIYLTHFQFKSVIADLLPPSIDPSALGFALAIMGGVAIHVVWEKAFGITRGLVRRRGTVS</sequence>
<keyword evidence="6" id="KW-1185">Reference proteome</keyword>
<dbReference type="Gene3D" id="3.30.559.10">
    <property type="entry name" value="Chloramphenicol acetyltransferase-like domain"/>
    <property type="match status" value="1"/>
</dbReference>
<dbReference type="InterPro" id="IPR023213">
    <property type="entry name" value="CAT-like_dom_sf"/>
</dbReference>
<dbReference type="InterPro" id="IPR025110">
    <property type="entry name" value="AMP-bd_C"/>
</dbReference>
<dbReference type="InterPro" id="IPR001242">
    <property type="entry name" value="Condensation_dom"/>
</dbReference>
<keyword evidence="1" id="KW-0812">Transmembrane</keyword>
<feature type="transmembrane region" description="Helical" evidence="1">
    <location>
        <begin position="1328"/>
        <end position="1346"/>
    </location>
</feature>
<dbReference type="PANTHER" id="PTHR45527">
    <property type="entry name" value="NONRIBOSOMAL PEPTIDE SYNTHETASE"/>
    <property type="match status" value="1"/>
</dbReference>
<dbReference type="InterPro" id="IPR045851">
    <property type="entry name" value="AMP-bd_C_sf"/>
</dbReference>
<dbReference type="Pfam" id="PF00668">
    <property type="entry name" value="Condensation"/>
    <property type="match status" value="1"/>
</dbReference>
<dbReference type="PANTHER" id="PTHR45527:SF1">
    <property type="entry name" value="FATTY ACID SYNTHASE"/>
    <property type="match status" value="1"/>
</dbReference>
<protein>
    <submittedName>
        <fullName evidence="5">AMP-binding protein</fullName>
    </submittedName>
</protein>
<feature type="transmembrane region" description="Helical" evidence="1">
    <location>
        <begin position="1159"/>
        <end position="1183"/>
    </location>
</feature>
<evidence type="ECO:0000259" key="2">
    <source>
        <dbReference type="Pfam" id="PF00501"/>
    </source>
</evidence>
<dbReference type="Gene3D" id="3.40.50.12780">
    <property type="entry name" value="N-terminal domain of ligase-like"/>
    <property type="match status" value="1"/>
</dbReference>
<keyword evidence="1" id="KW-0472">Membrane</keyword>
<evidence type="ECO:0000313" key="6">
    <source>
        <dbReference type="Proteomes" id="UP001203945"/>
    </source>
</evidence>
<gene>
    <name evidence="5" type="ORF">MLD63_06935</name>
</gene>
<dbReference type="SUPFAM" id="SSF56801">
    <property type="entry name" value="Acetyl-CoA synthetase-like"/>
    <property type="match status" value="1"/>
</dbReference>
<dbReference type="Gene3D" id="3.30.300.30">
    <property type="match status" value="1"/>
</dbReference>
<feature type="domain" description="Condensation" evidence="3">
    <location>
        <begin position="11"/>
        <end position="424"/>
    </location>
</feature>
<comment type="caution">
    <text evidence="5">The sequence shown here is derived from an EMBL/GenBank/DDBJ whole genome shotgun (WGS) entry which is preliminary data.</text>
</comment>
<feature type="domain" description="AMP-dependent synthetase/ligase" evidence="2">
    <location>
        <begin position="452"/>
        <end position="812"/>
    </location>
</feature>
<feature type="transmembrane region" description="Helical" evidence="1">
    <location>
        <begin position="1069"/>
        <end position="1096"/>
    </location>
</feature>
<dbReference type="Proteomes" id="UP001203945">
    <property type="component" value="Unassembled WGS sequence"/>
</dbReference>
<dbReference type="Pfam" id="PF00501">
    <property type="entry name" value="AMP-binding"/>
    <property type="match status" value="1"/>
</dbReference>
<reference evidence="5 6" key="1">
    <citation type="submission" date="2022-03" db="EMBL/GenBank/DDBJ databases">
        <authorList>
            <person name="He Y."/>
        </authorList>
    </citation>
    <scope>NUCLEOTIDE SEQUENCE [LARGE SCALE GENOMIC DNA]</scope>
    <source>
        <strain evidence="5 6">TK19116</strain>
    </source>
</reference>
<evidence type="ECO:0000259" key="4">
    <source>
        <dbReference type="Pfam" id="PF13193"/>
    </source>
</evidence>
<evidence type="ECO:0000313" key="5">
    <source>
        <dbReference type="EMBL" id="MCQ0970152.1"/>
    </source>
</evidence>
<dbReference type="Gene3D" id="3.30.559.30">
    <property type="entry name" value="Nonribosomal peptide synthetase, condensation domain"/>
    <property type="match status" value="1"/>
</dbReference>
<dbReference type="InterPro" id="IPR042099">
    <property type="entry name" value="ANL_N_sf"/>
</dbReference>
<dbReference type="InterPro" id="IPR000873">
    <property type="entry name" value="AMP-dep_synth/lig_dom"/>
</dbReference>
<accession>A0ABT1MPE2</accession>
<feature type="transmembrane region" description="Helical" evidence="1">
    <location>
        <begin position="1286"/>
        <end position="1308"/>
    </location>
</feature>